<dbReference type="EMBL" id="CAJOBR010056880">
    <property type="protein sequence ID" value="CAF5063708.1"/>
    <property type="molecule type" value="Genomic_DNA"/>
</dbReference>
<name>A0A822D9D3_9BILA</name>
<feature type="non-terminal residue" evidence="1">
    <location>
        <position position="1"/>
    </location>
</feature>
<comment type="caution">
    <text evidence="1">The sequence shown here is derived from an EMBL/GenBank/DDBJ whole genome shotgun (WGS) entry which is preliminary data.</text>
</comment>
<evidence type="ECO:0000313" key="2">
    <source>
        <dbReference type="Proteomes" id="UP000663848"/>
    </source>
</evidence>
<proteinExistence type="predicted"/>
<organism evidence="1 2">
    <name type="scientific">Rotaria socialis</name>
    <dbReference type="NCBI Taxonomy" id="392032"/>
    <lineage>
        <taxon>Eukaryota</taxon>
        <taxon>Metazoa</taxon>
        <taxon>Spiralia</taxon>
        <taxon>Gnathifera</taxon>
        <taxon>Rotifera</taxon>
        <taxon>Eurotatoria</taxon>
        <taxon>Bdelloidea</taxon>
        <taxon>Philodinida</taxon>
        <taxon>Philodinidae</taxon>
        <taxon>Rotaria</taxon>
    </lineage>
</organism>
<gene>
    <name evidence="1" type="ORF">QYT958_LOCUS42824</name>
</gene>
<protein>
    <submittedName>
        <fullName evidence="1">Uncharacterized protein</fullName>
    </submittedName>
</protein>
<accession>A0A822D9D3</accession>
<sequence>TLEIFGVFPMQNSLSSTTAETLESDIDGDAGMPPNATKGNNRAYIFNV</sequence>
<evidence type="ECO:0000313" key="1">
    <source>
        <dbReference type="EMBL" id="CAF5063708.1"/>
    </source>
</evidence>
<dbReference type="Proteomes" id="UP000663848">
    <property type="component" value="Unassembled WGS sequence"/>
</dbReference>
<reference evidence="1" key="1">
    <citation type="submission" date="2021-02" db="EMBL/GenBank/DDBJ databases">
        <authorList>
            <person name="Nowell W R."/>
        </authorList>
    </citation>
    <scope>NUCLEOTIDE SEQUENCE</scope>
</reference>
<dbReference type="AlphaFoldDB" id="A0A822D9D3"/>